<comment type="caution">
    <text evidence="2">The sequence shown here is derived from an EMBL/GenBank/DDBJ whole genome shotgun (WGS) entry which is preliminary data.</text>
</comment>
<keyword evidence="1" id="KW-1133">Transmembrane helix</keyword>
<evidence type="ECO:0000313" key="3">
    <source>
        <dbReference type="Proteomes" id="UP000824249"/>
    </source>
</evidence>
<protein>
    <submittedName>
        <fullName evidence="2">AzlD domain-containing protein</fullName>
    </submittedName>
</protein>
<keyword evidence="1" id="KW-0472">Membrane</keyword>
<feature type="transmembrane region" description="Helical" evidence="1">
    <location>
        <begin position="63"/>
        <end position="80"/>
    </location>
</feature>
<feature type="transmembrane region" description="Helical" evidence="1">
    <location>
        <begin position="40"/>
        <end position="57"/>
    </location>
</feature>
<gene>
    <name evidence="2" type="ORF">H9737_03650</name>
</gene>
<accession>A0A9D1VUD3</accession>
<keyword evidence="1" id="KW-0812">Transmembrane</keyword>
<reference evidence="2" key="2">
    <citation type="submission" date="2021-04" db="EMBL/GenBank/DDBJ databases">
        <authorList>
            <person name="Gilroy R."/>
        </authorList>
    </citation>
    <scope>NUCLEOTIDE SEQUENCE</scope>
    <source>
        <strain evidence="2">26628</strain>
    </source>
</reference>
<evidence type="ECO:0000313" key="2">
    <source>
        <dbReference type="EMBL" id="HIX46768.1"/>
    </source>
</evidence>
<feature type="transmembrane region" description="Helical" evidence="1">
    <location>
        <begin position="6"/>
        <end position="28"/>
    </location>
</feature>
<organism evidence="2 3">
    <name type="scientific">Candidatus Borkfalkia faecigallinarum</name>
    <dbReference type="NCBI Taxonomy" id="2838509"/>
    <lineage>
        <taxon>Bacteria</taxon>
        <taxon>Bacillati</taxon>
        <taxon>Bacillota</taxon>
        <taxon>Clostridia</taxon>
        <taxon>Christensenellales</taxon>
        <taxon>Christensenellaceae</taxon>
        <taxon>Candidatus Borkfalkia</taxon>
    </lineage>
</organism>
<dbReference type="Proteomes" id="UP000824249">
    <property type="component" value="Unassembled WGS sequence"/>
</dbReference>
<dbReference type="Pfam" id="PF05437">
    <property type="entry name" value="AzlD"/>
    <property type="match status" value="1"/>
</dbReference>
<dbReference type="EMBL" id="DXFD01000057">
    <property type="protein sequence ID" value="HIX46768.1"/>
    <property type="molecule type" value="Genomic_DNA"/>
</dbReference>
<name>A0A9D1VUD3_9FIRM</name>
<feature type="transmembrane region" description="Helical" evidence="1">
    <location>
        <begin position="87"/>
        <end position="105"/>
    </location>
</feature>
<dbReference type="AlphaFoldDB" id="A0A9D1VUD3"/>
<evidence type="ECO:0000256" key="1">
    <source>
        <dbReference type="SAM" id="Phobius"/>
    </source>
</evidence>
<sequence length="106" mass="11557">MTLSSMLLGCLVMFAVTYATKAVGLLLVKKQIKNRYIQSFLYYLPYSVLAVMVFPSMLFSTSFLWSGIAGAAVALALSFFRCGLLPVSVASIAAVYLVEQLFLLLA</sequence>
<proteinExistence type="predicted"/>
<dbReference type="InterPro" id="IPR008407">
    <property type="entry name" value="Brnchd-chn_aa_trnsp_AzlD"/>
</dbReference>
<reference evidence="2" key="1">
    <citation type="journal article" date="2021" name="PeerJ">
        <title>Extensive microbial diversity within the chicken gut microbiome revealed by metagenomics and culture.</title>
        <authorList>
            <person name="Gilroy R."/>
            <person name="Ravi A."/>
            <person name="Getino M."/>
            <person name="Pursley I."/>
            <person name="Horton D.L."/>
            <person name="Alikhan N.F."/>
            <person name="Baker D."/>
            <person name="Gharbi K."/>
            <person name="Hall N."/>
            <person name="Watson M."/>
            <person name="Adriaenssens E.M."/>
            <person name="Foster-Nyarko E."/>
            <person name="Jarju S."/>
            <person name="Secka A."/>
            <person name="Antonio M."/>
            <person name="Oren A."/>
            <person name="Chaudhuri R.R."/>
            <person name="La Ragione R."/>
            <person name="Hildebrand F."/>
            <person name="Pallen M.J."/>
        </authorList>
    </citation>
    <scope>NUCLEOTIDE SEQUENCE</scope>
    <source>
        <strain evidence="2">26628</strain>
    </source>
</reference>